<keyword evidence="11" id="KW-1185">Reference proteome</keyword>
<sequence length="175" mass="19579">MSVAVDPPVRRRLSIDLLIEVPAVIITFAMMVHISLNAALRTFWGAPLRNTLEITQYWYVPIIAFLGFIAAQRRGQHVSADLIYGVLPALAQRWVKIVTFVVIAAISAGFAWYGWHEATHAFTIRRTAGVSDLPAWPTYFLAPLAFGSLTCQFAFAAVRAWRRTDEESQTERNGS</sequence>
<organism evidence="10 11">
    <name type="scientific">Aeromicrobium camelliae</name>
    <dbReference type="NCBI Taxonomy" id="1538144"/>
    <lineage>
        <taxon>Bacteria</taxon>
        <taxon>Bacillati</taxon>
        <taxon>Actinomycetota</taxon>
        <taxon>Actinomycetes</taxon>
        <taxon>Propionibacteriales</taxon>
        <taxon>Nocardioidaceae</taxon>
        <taxon>Aeromicrobium</taxon>
    </lineage>
</organism>
<dbReference type="Proteomes" id="UP000275225">
    <property type="component" value="Unassembled WGS sequence"/>
</dbReference>
<dbReference type="PANTHER" id="PTHR35011">
    <property type="entry name" value="2,3-DIKETO-L-GULONATE TRAP TRANSPORTER SMALL PERMEASE PROTEIN YIAM"/>
    <property type="match status" value="1"/>
</dbReference>
<keyword evidence="7" id="KW-0472">Membrane</keyword>
<keyword evidence="2" id="KW-0813">Transport</keyword>
<keyword evidence="5" id="KW-0812">Transmembrane</keyword>
<dbReference type="GO" id="GO:0022857">
    <property type="term" value="F:transmembrane transporter activity"/>
    <property type="evidence" value="ECO:0007669"/>
    <property type="project" value="TreeGrafter"/>
</dbReference>
<dbReference type="RefSeq" id="WP_124235950.1">
    <property type="nucleotide sequence ID" value="NZ_JBHUFI010000001.1"/>
</dbReference>
<evidence type="ECO:0000256" key="3">
    <source>
        <dbReference type="ARBA" id="ARBA00022475"/>
    </source>
</evidence>
<evidence type="ECO:0000313" key="11">
    <source>
        <dbReference type="Proteomes" id="UP000275225"/>
    </source>
</evidence>
<dbReference type="InterPro" id="IPR055348">
    <property type="entry name" value="DctQ"/>
</dbReference>
<dbReference type="EMBL" id="RQJX01000004">
    <property type="protein sequence ID" value="RQN08942.1"/>
    <property type="molecule type" value="Genomic_DNA"/>
</dbReference>
<evidence type="ECO:0000259" key="9">
    <source>
        <dbReference type="Pfam" id="PF04290"/>
    </source>
</evidence>
<evidence type="ECO:0000256" key="2">
    <source>
        <dbReference type="ARBA" id="ARBA00022448"/>
    </source>
</evidence>
<proteinExistence type="inferred from homology"/>
<reference evidence="10 11" key="1">
    <citation type="submission" date="2018-11" db="EMBL/GenBank/DDBJ databases">
        <authorList>
            <person name="Li F."/>
        </authorList>
    </citation>
    <scope>NUCLEOTIDE SEQUENCE [LARGE SCALE GENOMIC DNA]</scope>
    <source>
        <strain evidence="10 11">YS17T</strain>
    </source>
</reference>
<dbReference type="GO" id="GO:0005886">
    <property type="term" value="C:plasma membrane"/>
    <property type="evidence" value="ECO:0007669"/>
    <property type="project" value="UniProtKB-SubCell"/>
</dbReference>
<evidence type="ECO:0000256" key="5">
    <source>
        <dbReference type="ARBA" id="ARBA00022692"/>
    </source>
</evidence>
<keyword evidence="6" id="KW-1133">Transmembrane helix</keyword>
<dbReference type="OrthoDB" id="4544352at2"/>
<protein>
    <submittedName>
        <fullName evidence="10">TRAP transporter small permease</fullName>
    </submittedName>
</protein>
<dbReference type="InterPro" id="IPR007387">
    <property type="entry name" value="TRAP_DctQ"/>
</dbReference>
<comment type="similarity">
    <text evidence="8">Belongs to the TRAP transporter small permease family.</text>
</comment>
<keyword evidence="3" id="KW-1003">Cell membrane</keyword>
<dbReference type="PANTHER" id="PTHR35011:SF10">
    <property type="entry name" value="TRAP TRANSPORTER SMALL PERMEASE PROTEIN"/>
    <property type="match status" value="1"/>
</dbReference>
<evidence type="ECO:0000256" key="1">
    <source>
        <dbReference type="ARBA" id="ARBA00004429"/>
    </source>
</evidence>
<evidence type="ECO:0000256" key="6">
    <source>
        <dbReference type="ARBA" id="ARBA00022989"/>
    </source>
</evidence>
<comment type="caution">
    <text evidence="10">The sequence shown here is derived from an EMBL/GenBank/DDBJ whole genome shotgun (WGS) entry which is preliminary data.</text>
</comment>
<evidence type="ECO:0000313" key="10">
    <source>
        <dbReference type="EMBL" id="RQN08942.1"/>
    </source>
</evidence>
<keyword evidence="4" id="KW-0997">Cell inner membrane</keyword>
<gene>
    <name evidence="10" type="ORF">EHW97_04360</name>
</gene>
<evidence type="ECO:0000256" key="7">
    <source>
        <dbReference type="ARBA" id="ARBA00023136"/>
    </source>
</evidence>
<comment type="subcellular location">
    <subcellularLocation>
        <location evidence="1">Cell inner membrane</location>
        <topology evidence="1">Multi-pass membrane protein</topology>
    </subcellularLocation>
</comment>
<dbReference type="AlphaFoldDB" id="A0A3N6WVB5"/>
<evidence type="ECO:0000256" key="4">
    <source>
        <dbReference type="ARBA" id="ARBA00022519"/>
    </source>
</evidence>
<name>A0A3N6WVB5_9ACTN</name>
<feature type="domain" description="Tripartite ATP-independent periplasmic transporters DctQ component" evidence="9">
    <location>
        <begin position="30"/>
        <end position="163"/>
    </location>
</feature>
<dbReference type="GO" id="GO:0015740">
    <property type="term" value="P:C4-dicarboxylate transport"/>
    <property type="evidence" value="ECO:0007669"/>
    <property type="project" value="TreeGrafter"/>
</dbReference>
<accession>A0A3N6WVB5</accession>
<evidence type="ECO:0000256" key="8">
    <source>
        <dbReference type="ARBA" id="ARBA00038436"/>
    </source>
</evidence>
<dbReference type="Pfam" id="PF04290">
    <property type="entry name" value="DctQ"/>
    <property type="match status" value="1"/>
</dbReference>